<sequence>MGRAQAIERVYMDPRRTGIPSRLDHGAQASGGGGYGDFIDDIRTGESPSPSEQGLGRSARHGPSPLRLHQNPSAPHCGRHPTHSWDMTPTHEVQPPPNHLAPPQQVATPTCAHSAAVNKTGRGPAADLASRFAPPGSMSPLVPSSSRPEHNRGGPQESRPTSASKSHGGQGDKGRHWHVPCSRPATNTHGSSASAGISKPSHGRASQLPVPGLVRPRWQMVGSSPLSVPVSLLWDVRDTNLDQHPAPKSRLPPVPAPWLLARH</sequence>
<evidence type="ECO:0000313" key="3">
    <source>
        <dbReference type="Proteomes" id="UP000245956"/>
    </source>
</evidence>
<accession>A0A2U3E5C1</accession>
<dbReference type="AlphaFoldDB" id="A0A2U3E5C1"/>
<reference evidence="2 3" key="1">
    <citation type="journal article" date="2016" name="Front. Microbiol.">
        <title>Genome and transcriptome sequences reveal the specific parasitism of the nematophagous Purpureocillium lilacinum 36-1.</title>
        <authorList>
            <person name="Xie J."/>
            <person name="Li S."/>
            <person name="Mo C."/>
            <person name="Xiao X."/>
            <person name="Peng D."/>
            <person name="Wang G."/>
            <person name="Xiao Y."/>
        </authorList>
    </citation>
    <scope>NUCLEOTIDE SEQUENCE [LARGE SCALE GENOMIC DNA]</scope>
    <source>
        <strain evidence="2 3">36-1</strain>
    </source>
</reference>
<evidence type="ECO:0000313" key="2">
    <source>
        <dbReference type="EMBL" id="PWI69674.1"/>
    </source>
</evidence>
<proteinExistence type="predicted"/>
<evidence type="ECO:0000256" key="1">
    <source>
        <dbReference type="SAM" id="MobiDB-lite"/>
    </source>
</evidence>
<feature type="region of interest" description="Disordered" evidence="1">
    <location>
        <begin position="1"/>
        <end position="209"/>
    </location>
</feature>
<feature type="compositionally biased region" description="Polar residues" evidence="1">
    <location>
        <begin position="158"/>
        <end position="167"/>
    </location>
</feature>
<protein>
    <submittedName>
        <fullName evidence="2">Uncharacterized protein</fullName>
    </submittedName>
</protein>
<gene>
    <name evidence="2" type="ORF">PCL_00586</name>
</gene>
<name>A0A2U3E5C1_PURLI</name>
<dbReference type="Proteomes" id="UP000245956">
    <property type="component" value="Unassembled WGS sequence"/>
</dbReference>
<feature type="compositionally biased region" description="Polar residues" evidence="1">
    <location>
        <begin position="184"/>
        <end position="195"/>
    </location>
</feature>
<organism evidence="2 3">
    <name type="scientific">Purpureocillium lilacinum</name>
    <name type="common">Paecilomyces lilacinus</name>
    <dbReference type="NCBI Taxonomy" id="33203"/>
    <lineage>
        <taxon>Eukaryota</taxon>
        <taxon>Fungi</taxon>
        <taxon>Dikarya</taxon>
        <taxon>Ascomycota</taxon>
        <taxon>Pezizomycotina</taxon>
        <taxon>Sordariomycetes</taxon>
        <taxon>Hypocreomycetidae</taxon>
        <taxon>Hypocreales</taxon>
        <taxon>Ophiocordycipitaceae</taxon>
        <taxon>Purpureocillium</taxon>
    </lineage>
</organism>
<dbReference type="EMBL" id="LCWV01000011">
    <property type="protein sequence ID" value="PWI69674.1"/>
    <property type="molecule type" value="Genomic_DNA"/>
</dbReference>
<comment type="caution">
    <text evidence="2">The sequence shown here is derived from an EMBL/GenBank/DDBJ whole genome shotgun (WGS) entry which is preliminary data.</text>
</comment>